<organism evidence="3 4">
    <name type="scientific">Sphingobacterium tabacisoli</name>
    <dbReference type="NCBI Taxonomy" id="2044855"/>
    <lineage>
        <taxon>Bacteria</taxon>
        <taxon>Pseudomonadati</taxon>
        <taxon>Bacteroidota</taxon>
        <taxon>Sphingobacteriia</taxon>
        <taxon>Sphingobacteriales</taxon>
        <taxon>Sphingobacteriaceae</taxon>
        <taxon>Sphingobacterium</taxon>
    </lineage>
</organism>
<dbReference type="RefSeq" id="WP_210352322.1">
    <property type="nucleotide sequence ID" value="NZ_JAEQMU010000001.1"/>
</dbReference>
<dbReference type="InterPro" id="IPR011990">
    <property type="entry name" value="TPR-like_helical_dom_sf"/>
</dbReference>
<dbReference type="InterPro" id="IPR050553">
    <property type="entry name" value="Thioredoxin_ResA/DsbE_sf"/>
</dbReference>
<dbReference type="CDD" id="cd02966">
    <property type="entry name" value="TlpA_like_family"/>
    <property type="match status" value="1"/>
</dbReference>
<gene>
    <name evidence="3" type="ORF">ACFSQW_19765</name>
</gene>
<evidence type="ECO:0000256" key="1">
    <source>
        <dbReference type="SAM" id="SignalP"/>
    </source>
</evidence>
<comment type="caution">
    <text evidence="3">The sequence shown here is derived from an EMBL/GenBank/DDBJ whole genome shotgun (WGS) entry which is preliminary data.</text>
</comment>
<keyword evidence="1" id="KW-0732">Signal</keyword>
<feature type="signal peptide" evidence="1">
    <location>
        <begin position="1"/>
        <end position="20"/>
    </location>
</feature>
<accession>A0ABW5L6E1</accession>
<dbReference type="InterPro" id="IPR013766">
    <property type="entry name" value="Thioredoxin_domain"/>
</dbReference>
<sequence length="434" mass="49084">MQTKKILLVLFTTWITMLQAQNTVQKPTFGIGSEVDRYPEVTWLQGTPVTSFDKDKTYIIECWATWCGPCIAAIPHMNELHKEYGDKVVIVGQSAMENDLRKVETFLKSKGDGMSYRVAYAGGSSGAFSKEWLIPGQIRALPHTIVIQENKVIWMPHPNELTKEVVESLINRSFNPAQMGASLHGDPIVEVRTLIRSKEYTKATSILDSILLKEPNNTEALVVKSTVMLHTGHYDEAVQLLMSEHERTLSSAVAYRLYQTLQEGNDSLTLKALIEHDIDRGLLTNNTALLDIVSEGYKIYALEGDGKNLADFIQRVRLKSTVSNPLLAMLAISPYYPIEDNTGDVTKELFETADHFFKMSQMEFIYLYKLVGMFWEKGERDNALQILNMSIAAGRRDGLPENRLEAMNELATKILKGEFPSEEQFRILMDHARQ</sequence>
<keyword evidence="4" id="KW-1185">Reference proteome</keyword>
<feature type="domain" description="Thioredoxin" evidence="2">
    <location>
        <begin position="29"/>
        <end position="175"/>
    </location>
</feature>
<dbReference type="EMBL" id="JBHULD010000018">
    <property type="protein sequence ID" value="MFD2556642.1"/>
    <property type="molecule type" value="Genomic_DNA"/>
</dbReference>
<dbReference type="Gene3D" id="3.40.30.10">
    <property type="entry name" value="Glutaredoxin"/>
    <property type="match status" value="1"/>
</dbReference>
<evidence type="ECO:0000313" key="4">
    <source>
        <dbReference type="Proteomes" id="UP001597440"/>
    </source>
</evidence>
<name>A0ABW5L6E1_9SPHI</name>
<evidence type="ECO:0000259" key="2">
    <source>
        <dbReference type="PROSITE" id="PS51352"/>
    </source>
</evidence>
<dbReference type="Proteomes" id="UP001597440">
    <property type="component" value="Unassembled WGS sequence"/>
</dbReference>
<dbReference type="InterPro" id="IPR013740">
    <property type="entry name" value="Redoxin"/>
</dbReference>
<dbReference type="InterPro" id="IPR036249">
    <property type="entry name" value="Thioredoxin-like_sf"/>
</dbReference>
<reference evidence="4" key="1">
    <citation type="journal article" date="2019" name="Int. J. Syst. Evol. Microbiol.">
        <title>The Global Catalogue of Microorganisms (GCM) 10K type strain sequencing project: providing services to taxonomists for standard genome sequencing and annotation.</title>
        <authorList>
            <consortium name="The Broad Institute Genomics Platform"/>
            <consortium name="The Broad Institute Genome Sequencing Center for Infectious Disease"/>
            <person name="Wu L."/>
            <person name="Ma J."/>
        </authorList>
    </citation>
    <scope>NUCLEOTIDE SEQUENCE [LARGE SCALE GENOMIC DNA]</scope>
    <source>
        <strain evidence="4">KCTC 52298</strain>
    </source>
</reference>
<dbReference type="SUPFAM" id="SSF48452">
    <property type="entry name" value="TPR-like"/>
    <property type="match status" value="1"/>
</dbReference>
<dbReference type="PROSITE" id="PS51352">
    <property type="entry name" value="THIOREDOXIN_2"/>
    <property type="match status" value="1"/>
</dbReference>
<dbReference type="SUPFAM" id="SSF52833">
    <property type="entry name" value="Thioredoxin-like"/>
    <property type="match status" value="1"/>
</dbReference>
<dbReference type="PANTHER" id="PTHR42852:SF13">
    <property type="entry name" value="PROTEIN DIPZ"/>
    <property type="match status" value="1"/>
</dbReference>
<dbReference type="Gene3D" id="1.25.40.10">
    <property type="entry name" value="Tetratricopeptide repeat domain"/>
    <property type="match status" value="1"/>
</dbReference>
<feature type="chain" id="PRO_5045969357" evidence="1">
    <location>
        <begin position="21"/>
        <end position="434"/>
    </location>
</feature>
<protein>
    <submittedName>
        <fullName evidence="3">Redoxin family protein</fullName>
    </submittedName>
</protein>
<dbReference type="PANTHER" id="PTHR42852">
    <property type="entry name" value="THIOL:DISULFIDE INTERCHANGE PROTEIN DSBE"/>
    <property type="match status" value="1"/>
</dbReference>
<evidence type="ECO:0000313" key="3">
    <source>
        <dbReference type="EMBL" id="MFD2556642.1"/>
    </source>
</evidence>
<dbReference type="Pfam" id="PF08534">
    <property type="entry name" value="Redoxin"/>
    <property type="match status" value="1"/>
</dbReference>
<proteinExistence type="predicted"/>